<gene>
    <name evidence="2" type="ORF">Scep_026563</name>
</gene>
<comment type="caution">
    <text evidence="2">The sequence shown here is derived from an EMBL/GenBank/DDBJ whole genome shotgun (WGS) entry which is preliminary data.</text>
</comment>
<protein>
    <submittedName>
        <fullName evidence="2">Uncharacterized protein</fullName>
    </submittedName>
</protein>
<evidence type="ECO:0000313" key="3">
    <source>
        <dbReference type="Proteomes" id="UP001419268"/>
    </source>
</evidence>
<name>A0AAP0EU90_9MAGN</name>
<accession>A0AAP0EU90</accession>
<dbReference type="AlphaFoldDB" id="A0AAP0EU90"/>
<evidence type="ECO:0000313" key="2">
    <source>
        <dbReference type="EMBL" id="KAK9095094.1"/>
    </source>
</evidence>
<feature type="region of interest" description="Disordered" evidence="1">
    <location>
        <begin position="65"/>
        <end position="113"/>
    </location>
</feature>
<evidence type="ECO:0000256" key="1">
    <source>
        <dbReference type="SAM" id="MobiDB-lite"/>
    </source>
</evidence>
<dbReference type="EMBL" id="JBBNAG010000011">
    <property type="protein sequence ID" value="KAK9095094.1"/>
    <property type="molecule type" value="Genomic_DNA"/>
</dbReference>
<feature type="region of interest" description="Disordered" evidence="1">
    <location>
        <begin position="1"/>
        <end position="20"/>
    </location>
</feature>
<reference evidence="2 3" key="1">
    <citation type="submission" date="2024-01" db="EMBL/GenBank/DDBJ databases">
        <title>Genome assemblies of Stephania.</title>
        <authorList>
            <person name="Yang L."/>
        </authorList>
    </citation>
    <scope>NUCLEOTIDE SEQUENCE [LARGE SCALE GENOMIC DNA]</scope>
    <source>
        <strain evidence="2">JXDWG</strain>
        <tissue evidence="2">Leaf</tissue>
    </source>
</reference>
<keyword evidence="3" id="KW-1185">Reference proteome</keyword>
<dbReference type="Proteomes" id="UP001419268">
    <property type="component" value="Unassembled WGS sequence"/>
</dbReference>
<organism evidence="2 3">
    <name type="scientific">Stephania cephalantha</name>
    <dbReference type="NCBI Taxonomy" id="152367"/>
    <lineage>
        <taxon>Eukaryota</taxon>
        <taxon>Viridiplantae</taxon>
        <taxon>Streptophyta</taxon>
        <taxon>Embryophyta</taxon>
        <taxon>Tracheophyta</taxon>
        <taxon>Spermatophyta</taxon>
        <taxon>Magnoliopsida</taxon>
        <taxon>Ranunculales</taxon>
        <taxon>Menispermaceae</taxon>
        <taxon>Menispermoideae</taxon>
        <taxon>Cissampelideae</taxon>
        <taxon>Stephania</taxon>
    </lineage>
</organism>
<proteinExistence type="predicted"/>
<sequence length="189" mass="20167">MTSCGPAVGNGGQKVGSSGELAARMAVRGAAMGHRRDQLKGDRERAAAAAARQLELRRGWLDAGAAPAAAPARSSDVGEEERWVSSGSGAVNDVEQRRGGALPDRSIPDETQQQWTTRHDFDEALLRDGLLAKKTIGVCHEETKSTILGKKLPLASQTCKHVSKRQHSTSNGCWFALGIRIAAFSYVFA</sequence>